<reference evidence="3 4" key="1">
    <citation type="submission" date="2014-11" db="EMBL/GenBank/DDBJ databases">
        <title>Complete Genome Sequence of Pseudoalteromonas sp. Strain OCN003 Isolated from Kaneohe Bay, Oahu, Hawaii.</title>
        <authorList>
            <person name="Beurmann S."/>
            <person name="Videau P."/>
            <person name="Ushijima B."/>
            <person name="Smith A.M."/>
            <person name="Aeby G.S."/>
            <person name="Callahan S.M."/>
            <person name="Belcaid M."/>
        </authorList>
    </citation>
    <scope>NUCLEOTIDE SEQUENCE [LARGE SCALE GENOMIC DNA]</scope>
    <source>
        <strain evidence="3 4">OCN003</strain>
    </source>
</reference>
<protein>
    <recommendedName>
        <fullName evidence="2">GGDEF domain-containing protein</fullName>
    </recommendedName>
</protein>
<evidence type="ECO:0000313" key="4">
    <source>
        <dbReference type="Proteomes" id="UP000030341"/>
    </source>
</evidence>
<dbReference type="Gene3D" id="3.30.70.270">
    <property type="match status" value="1"/>
</dbReference>
<dbReference type="AlphaFoldDB" id="A0A0A7EM96"/>
<dbReference type="OrthoDB" id="70510at2"/>
<dbReference type="PANTHER" id="PTHR46663">
    <property type="entry name" value="DIGUANYLATE CYCLASE DGCT-RELATED"/>
    <property type="match status" value="1"/>
</dbReference>
<dbReference type="InterPro" id="IPR052163">
    <property type="entry name" value="DGC-Regulatory_Protein"/>
</dbReference>
<feature type="domain" description="GGDEF" evidence="2">
    <location>
        <begin position="129"/>
        <end position="252"/>
    </location>
</feature>
<sequence length="253" mass="28941">MAEETLWLTVSISVMLYCFRHYQDKLLLFGFSLYIFGQLFDVLDGVSFFANNLFIRFDTGFKNLGFIVICVSLFKRVYEKRNLIARLSAEIENRVALQSQLEFAAMHDELTKVQNRKALFKRLNTNAGKCAAILYLDLDKFKQANDQFGHATGDKILVEFSTTLSERFGHNNIYRLGGDEFLVLLENMLSPSEVHNVEQELSLDLAKFNVGVSIGYSEMTKDKSPDHVINLADMAMYQCKSDKKRLARVATRS</sequence>
<dbReference type="PANTHER" id="PTHR46663:SF2">
    <property type="entry name" value="GGDEF DOMAIN-CONTAINING PROTEIN"/>
    <property type="match status" value="1"/>
</dbReference>
<dbReference type="STRING" id="1348114.OM33_19145"/>
<proteinExistence type="predicted"/>
<keyword evidence="1" id="KW-1133">Transmembrane helix</keyword>
<dbReference type="InterPro" id="IPR043128">
    <property type="entry name" value="Rev_trsase/Diguanyl_cyclase"/>
</dbReference>
<dbReference type="EMBL" id="CP009889">
    <property type="protein sequence ID" value="AIY67181.1"/>
    <property type="molecule type" value="Genomic_DNA"/>
</dbReference>
<dbReference type="SMART" id="SM00267">
    <property type="entry name" value="GGDEF"/>
    <property type="match status" value="1"/>
</dbReference>
<gene>
    <name evidence="3" type="ORF">OM33_19145</name>
</gene>
<dbReference type="CDD" id="cd01949">
    <property type="entry name" value="GGDEF"/>
    <property type="match status" value="1"/>
</dbReference>
<evidence type="ECO:0000256" key="1">
    <source>
        <dbReference type="SAM" id="Phobius"/>
    </source>
</evidence>
<dbReference type="Proteomes" id="UP000030341">
    <property type="component" value="Chromosome 2"/>
</dbReference>
<dbReference type="HOGENOM" id="CLU_1097819_0_0_6"/>
<evidence type="ECO:0000313" key="3">
    <source>
        <dbReference type="EMBL" id="AIY67181.1"/>
    </source>
</evidence>
<evidence type="ECO:0000259" key="2">
    <source>
        <dbReference type="PROSITE" id="PS50887"/>
    </source>
</evidence>
<keyword evidence="1" id="KW-0812">Transmembrane</keyword>
<dbReference type="InterPro" id="IPR000160">
    <property type="entry name" value="GGDEF_dom"/>
</dbReference>
<accession>A0A0A7EM96</accession>
<dbReference type="Pfam" id="PF00990">
    <property type="entry name" value="GGDEF"/>
    <property type="match status" value="1"/>
</dbReference>
<dbReference type="SUPFAM" id="SSF55073">
    <property type="entry name" value="Nucleotide cyclase"/>
    <property type="match status" value="1"/>
</dbReference>
<dbReference type="NCBIfam" id="TIGR00254">
    <property type="entry name" value="GGDEF"/>
    <property type="match status" value="1"/>
</dbReference>
<dbReference type="eggNOG" id="COG2199">
    <property type="taxonomic scope" value="Bacteria"/>
</dbReference>
<dbReference type="PROSITE" id="PS50887">
    <property type="entry name" value="GGDEF"/>
    <property type="match status" value="1"/>
</dbReference>
<keyword evidence="4" id="KW-1185">Reference proteome</keyword>
<keyword evidence="1" id="KW-0472">Membrane</keyword>
<dbReference type="InterPro" id="IPR029787">
    <property type="entry name" value="Nucleotide_cyclase"/>
</dbReference>
<organism evidence="3 4">
    <name type="scientific">Pseudoalteromonas piratica</name>
    <dbReference type="NCBI Taxonomy" id="1348114"/>
    <lineage>
        <taxon>Bacteria</taxon>
        <taxon>Pseudomonadati</taxon>
        <taxon>Pseudomonadota</taxon>
        <taxon>Gammaproteobacteria</taxon>
        <taxon>Alteromonadales</taxon>
        <taxon>Pseudoalteromonadaceae</taxon>
        <taxon>Pseudoalteromonas</taxon>
    </lineage>
</organism>
<name>A0A0A7EM96_9GAMM</name>
<dbReference type="KEGG" id="pseo:OM33_19145"/>
<feature type="transmembrane region" description="Helical" evidence="1">
    <location>
        <begin position="34"/>
        <end position="55"/>
    </location>
</feature>
<dbReference type="RefSeq" id="WP_040135978.1">
    <property type="nucleotide sequence ID" value="NZ_CP009889.1"/>
</dbReference>